<proteinExistence type="inferred from homology"/>
<comment type="catalytic activity">
    <reaction evidence="4">
        <text>an aldehyde + NAD(+) + H2O = a carboxylate + NADH + 2 H(+)</text>
        <dbReference type="Rhea" id="RHEA:16185"/>
        <dbReference type="ChEBI" id="CHEBI:15377"/>
        <dbReference type="ChEBI" id="CHEBI:15378"/>
        <dbReference type="ChEBI" id="CHEBI:17478"/>
        <dbReference type="ChEBI" id="CHEBI:29067"/>
        <dbReference type="ChEBI" id="CHEBI:57540"/>
        <dbReference type="ChEBI" id="CHEBI:57945"/>
        <dbReference type="EC" id="1.2.1.3"/>
    </reaction>
</comment>
<gene>
    <name evidence="6" type="ORF">WSS_A01980</name>
</gene>
<dbReference type="GO" id="GO:0004029">
    <property type="term" value="F:aldehyde dehydrogenase (NAD+) activity"/>
    <property type="evidence" value="ECO:0007669"/>
    <property type="project" value="UniProtKB-EC"/>
</dbReference>
<dbReference type="Pfam" id="PF00171">
    <property type="entry name" value="Aldedh"/>
    <property type="match status" value="1"/>
</dbReference>
<dbReference type="AlphaFoldDB" id="K8XSN9"/>
<protein>
    <recommendedName>
        <fullName evidence="3">aldehyde dehydrogenase (NAD(+))</fullName>
        <ecNumber evidence="3">1.2.1.3</ecNumber>
    </recommendedName>
</protein>
<dbReference type="FunFam" id="3.40.309.10:FF:000012">
    <property type="entry name" value="Betaine aldehyde dehydrogenase"/>
    <property type="match status" value="1"/>
</dbReference>
<accession>K8XSN9</accession>
<dbReference type="PANTHER" id="PTHR42804">
    <property type="entry name" value="ALDEHYDE DEHYDROGENASE"/>
    <property type="match status" value="1"/>
</dbReference>
<dbReference type="CDD" id="cd07138">
    <property type="entry name" value="ALDH_CddD_SSP0762"/>
    <property type="match status" value="1"/>
</dbReference>
<dbReference type="InterPro" id="IPR015590">
    <property type="entry name" value="Aldehyde_DH_dom"/>
</dbReference>
<reference evidence="6 7" key="1">
    <citation type="journal article" date="2013" name="Genome Announc.">
        <title>Draft Genome Sequence of Rhodococcus opacus Strain M213 Shows a Diverse Catabolic Potential.</title>
        <authorList>
            <person name="Pathak A."/>
            <person name="Green S.J."/>
            <person name="Ogram A."/>
            <person name="Chauhan A."/>
        </authorList>
    </citation>
    <scope>NUCLEOTIDE SEQUENCE [LARGE SCALE GENOMIC DNA]</scope>
    <source>
        <strain evidence="6 7">M213</strain>
    </source>
</reference>
<dbReference type="EMBL" id="AJYC02000007">
    <property type="protein sequence ID" value="EKT84459.1"/>
    <property type="molecule type" value="Genomic_DNA"/>
</dbReference>
<comment type="caution">
    <text evidence="6">The sequence shown here is derived from an EMBL/GenBank/DDBJ whole genome shotgun (WGS) entry which is preliminary data.</text>
</comment>
<evidence type="ECO:0000256" key="1">
    <source>
        <dbReference type="ARBA" id="ARBA00009986"/>
    </source>
</evidence>
<dbReference type="InterPro" id="IPR016162">
    <property type="entry name" value="Ald_DH_N"/>
</dbReference>
<evidence type="ECO:0000256" key="4">
    <source>
        <dbReference type="ARBA" id="ARBA00049194"/>
    </source>
</evidence>
<keyword evidence="2" id="KW-0560">Oxidoreductase</keyword>
<feature type="non-terminal residue" evidence="6">
    <location>
        <position position="1"/>
    </location>
</feature>
<name>K8XSN9_RHOOP</name>
<evidence type="ECO:0000259" key="5">
    <source>
        <dbReference type="Pfam" id="PF00171"/>
    </source>
</evidence>
<dbReference type="InterPro" id="IPR016163">
    <property type="entry name" value="Ald_DH_C"/>
</dbReference>
<organism evidence="6 7">
    <name type="scientific">Rhodococcus opacus M213</name>
    <dbReference type="NCBI Taxonomy" id="1129896"/>
    <lineage>
        <taxon>Bacteria</taxon>
        <taxon>Bacillati</taxon>
        <taxon>Actinomycetota</taxon>
        <taxon>Actinomycetes</taxon>
        <taxon>Mycobacteriales</taxon>
        <taxon>Nocardiaceae</taxon>
        <taxon>Rhodococcus</taxon>
    </lineage>
</organism>
<comment type="similarity">
    <text evidence="1">Belongs to the aldehyde dehydrogenase family.</text>
</comment>
<dbReference type="InterPro" id="IPR016160">
    <property type="entry name" value="Ald_DH_CS_CYS"/>
</dbReference>
<dbReference type="SUPFAM" id="SSF53720">
    <property type="entry name" value="ALDH-like"/>
    <property type="match status" value="1"/>
</dbReference>
<dbReference type="Gene3D" id="3.40.605.10">
    <property type="entry name" value="Aldehyde Dehydrogenase, Chain A, domain 1"/>
    <property type="match status" value="1"/>
</dbReference>
<dbReference type="Proteomes" id="UP000005951">
    <property type="component" value="Unassembled WGS sequence"/>
</dbReference>
<dbReference type="RefSeq" id="WP_005253489.1">
    <property type="nucleotide sequence ID" value="NZ_AJYC02000007.1"/>
</dbReference>
<dbReference type="Gene3D" id="3.40.309.10">
    <property type="entry name" value="Aldehyde Dehydrogenase, Chain A, domain 2"/>
    <property type="match status" value="1"/>
</dbReference>
<evidence type="ECO:0000313" key="7">
    <source>
        <dbReference type="Proteomes" id="UP000005951"/>
    </source>
</evidence>
<dbReference type="EC" id="1.2.1.3" evidence="3"/>
<dbReference type="PANTHER" id="PTHR42804:SF1">
    <property type="entry name" value="ALDEHYDE DEHYDROGENASE-RELATED"/>
    <property type="match status" value="1"/>
</dbReference>
<feature type="domain" description="Aldehyde dehydrogenase" evidence="5">
    <location>
        <begin position="1"/>
        <end position="418"/>
    </location>
</feature>
<evidence type="ECO:0000313" key="6">
    <source>
        <dbReference type="EMBL" id="EKT84459.1"/>
    </source>
</evidence>
<evidence type="ECO:0000256" key="2">
    <source>
        <dbReference type="ARBA" id="ARBA00023002"/>
    </source>
</evidence>
<dbReference type="PROSITE" id="PS00070">
    <property type="entry name" value="ALDEHYDE_DEHYDR_CYS"/>
    <property type="match status" value="1"/>
</dbReference>
<evidence type="ECO:0000256" key="3">
    <source>
        <dbReference type="ARBA" id="ARBA00024226"/>
    </source>
</evidence>
<sequence>AAFDSYSITTREERIELLENIIAGYKRRADDLAGVLSDEMGAPAGLAQAAQVPFGLGHFITTLEVLKNFEFEEKIGTTTVVREPVGVCGLITPWNWPLNQIAAKTAPALAAGCTMVLKPSEIAPLNALILTEIFHEAGVPAGVFNLVNGAGPAVGSALSSHPDVDMVSFTGSTRAGIDVARNAAPTVKRVAQELGGKSANIVLDDADLEEVITRDVNGMVLNSGQSCNASSRILVSESQIDHAIAIAKAAADGIVVGPPTADGTTIGPVVSQAQFDKIQGLIQKAIDEGATLVTGGLGRPEHLTAGYYVKPTVFADVTNDMTIAQEEIFGPVMTLITYQDEDDAVRIANDSCYGLAGMVSSSDHERARRVARRMRTGMVHINGAPLLADVPFGGYKQSGNGREFAKFGLHDFLELKSVYGDNDA</sequence>
<dbReference type="InterPro" id="IPR016161">
    <property type="entry name" value="Ald_DH/histidinol_DH"/>
</dbReference>